<evidence type="ECO:0000256" key="6">
    <source>
        <dbReference type="SAM" id="MobiDB-lite"/>
    </source>
</evidence>
<dbReference type="InterPro" id="IPR018499">
    <property type="entry name" value="Tetraspanin/Peripherin"/>
</dbReference>
<dbReference type="Proteomes" id="UP001652641">
    <property type="component" value="Chromosome 14"/>
</dbReference>
<keyword evidence="3 7" id="KW-0812">Transmembrane</keyword>
<dbReference type="InterPro" id="IPR008952">
    <property type="entry name" value="Tetraspanin_EC2_sf"/>
</dbReference>
<evidence type="ECO:0000313" key="8">
    <source>
        <dbReference type="Proteomes" id="UP001652641"/>
    </source>
</evidence>
<feature type="region of interest" description="Disordered" evidence="6">
    <location>
        <begin position="53"/>
        <end position="96"/>
    </location>
</feature>
<proteinExistence type="inferred from homology"/>
<feature type="transmembrane region" description="Helical" evidence="7">
    <location>
        <begin position="348"/>
        <end position="370"/>
    </location>
</feature>
<keyword evidence="5 7" id="KW-0472">Membrane</keyword>
<organism evidence="8 9">
    <name type="scientific">Vulpes vulpes</name>
    <name type="common">Red fox</name>
    <dbReference type="NCBI Taxonomy" id="9627"/>
    <lineage>
        <taxon>Eukaryota</taxon>
        <taxon>Metazoa</taxon>
        <taxon>Chordata</taxon>
        <taxon>Craniata</taxon>
        <taxon>Vertebrata</taxon>
        <taxon>Euteleostomi</taxon>
        <taxon>Mammalia</taxon>
        <taxon>Eutheria</taxon>
        <taxon>Laurasiatheria</taxon>
        <taxon>Carnivora</taxon>
        <taxon>Caniformia</taxon>
        <taxon>Canidae</taxon>
        <taxon>Vulpes</taxon>
    </lineage>
</organism>
<evidence type="ECO:0000256" key="7">
    <source>
        <dbReference type="SAM" id="Phobius"/>
    </source>
</evidence>
<evidence type="ECO:0000256" key="4">
    <source>
        <dbReference type="ARBA" id="ARBA00022989"/>
    </source>
</evidence>
<feature type="transmembrane region" description="Helical" evidence="7">
    <location>
        <begin position="220"/>
        <end position="243"/>
    </location>
</feature>
<dbReference type="PANTHER" id="PTHR19282:SF48">
    <property type="entry name" value="TETRASPANIN-3"/>
    <property type="match status" value="1"/>
</dbReference>
<comment type="subcellular location">
    <subcellularLocation>
        <location evidence="1">Membrane</location>
        <topology evidence="1">Multi-pass membrane protein</topology>
    </subcellularLocation>
</comment>
<comment type="similarity">
    <text evidence="2">Belongs to the tetraspanin (TM4SF) family.</text>
</comment>
<keyword evidence="8" id="KW-1185">Reference proteome</keyword>
<evidence type="ECO:0000256" key="5">
    <source>
        <dbReference type="ARBA" id="ARBA00023136"/>
    </source>
</evidence>
<sequence length="407" mass="44765">MTASASKSGREQRVPAPWGLASFVSKLIRSHKLTEPASPSSILLLIRSETGKEETRFRSGPGGGGGHSVCRNTPGGRKQCSCHSPPPPPAGEAGAQDDSAFMHMCLSGRNMLLPPNTTGVLLRRQRMKQILSDYEHLPQGPGELSRLTGAVFLNLIFWGAPGILCYVGAYVFITYGDSDHFFEDAHTLIPAVVIIAVGALLFIIGLIGCCATIRESRCGLATFVIILLLLFVTEVVVVLGYVYRAKVETEVDRSIQKVYRTYSGTNPDAASRAVDYVQRRLHCCGIHNYSDWENTDWFKETKNQSVPLSCCRETASSSNGSLAHPSNLYAEGCEALDVKKLQEIMMHVIWAALAFAAIQLLGMLCACIVLRRRSRDPAYELLITGGRTHRRKRKPQLFSLVLIWKVN</sequence>
<dbReference type="GeneID" id="112918901"/>
<accession>A0ABM4YLW7</accession>
<dbReference type="PANTHER" id="PTHR19282">
    <property type="entry name" value="TETRASPANIN"/>
    <property type="match status" value="1"/>
</dbReference>
<protein>
    <submittedName>
        <fullName evidence="9">Tetraspanin-3-like</fullName>
    </submittedName>
</protein>
<reference evidence="9" key="1">
    <citation type="submission" date="2025-08" db="UniProtKB">
        <authorList>
            <consortium name="RefSeq"/>
        </authorList>
    </citation>
    <scope>IDENTIFICATION</scope>
    <source>
        <tissue evidence="9">Cell line</tissue>
    </source>
</reference>
<dbReference type="RefSeq" id="XP_072591280.1">
    <property type="nucleotide sequence ID" value="XM_072735179.1"/>
</dbReference>
<evidence type="ECO:0000313" key="9">
    <source>
        <dbReference type="RefSeq" id="XP_072591280.1"/>
    </source>
</evidence>
<dbReference type="PROSITE" id="PS00421">
    <property type="entry name" value="TM4_1"/>
    <property type="match status" value="1"/>
</dbReference>
<evidence type="ECO:0000256" key="2">
    <source>
        <dbReference type="ARBA" id="ARBA00006840"/>
    </source>
</evidence>
<keyword evidence="4 7" id="KW-1133">Transmembrane helix</keyword>
<evidence type="ECO:0000256" key="1">
    <source>
        <dbReference type="ARBA" id="ARBA00004141"/>
    </source>
</evidence>
<feature type="transmembrane region" description="Helical" evidence="7">
    <location>
        <begin position="151"/>
        <end position="176"/>
    </location>
</feature>
<dbReference type="SUPFAM" id="SSF48652">
    <property type="entry name" value="Tetraspanin"/>
    <property type="match status" value="1"/>
</dbReference>
<dbReference type="Gene3D" id="1.10.1450.10">
    <property type="entry name" value="Tetraspanin"/>
    <property type="match status" value="1"/>
</dbReference>
<dbReference type="Pfam" id="PF00335">
    <property type="entry name" value="Tetraspanin"/>
    <property type="match status" value="1"/>
</dbReference>
<name>A0ABM4YLW7_VULVU</name>
<evidence type="ECO:0000256" key="3">
    <source>
        <dbReference type="ARBA" id="ARBA00022692"/>
    </source>
</evidence>
<dbReference type="PRINTS" id="PR00259">
    <property type="entry name" value="TMFOUR"/>
</dbReference>
<feature type="transmembrane region" description="Helical" evidence="7">
    <location>
        <begin position="188"/>
        <end position="213"/>
    </location>
</feature>
<gene>
    <name evidence="9" type="primary">LOC112918901</name>
</gene>
<dbReference type="InterPro" id="IPR018503">
    <property type="entry name" value="Tetraspanin_CS"/>
</dbReference>
<dbReference type="CDD" id="cd03163">
    <property type="entry name" value="TM4SF8_like_LEL"/>
    <property type="match status" value="1"/>
</dbReference>